<accession>A0AAV7EE60</accession>
<evidence type="ECO:0000313" key="2">
    <source>
        <dbReference type="EMBL" id="KAG9447112.1"/>
    </source>
</evidence>
<reference evidence="2 3" key="1">
    <citation type="submission" date="2021-07" db="EMBL/GenBank/DDBJ databases">
        <title>The Aristolochia fimbriata genome: insights into angiosperm evolution, floral development and chemical biosynthesis.</title>
        <authorList>
            <person name="Jiao Y."/>
        </authorList>
    </citation>
    <scope>NUCLEOTIDE SEQUENCE [LARGE SCALE GENOMIC DNA]</scope>
    <source>
        <strain evidence="2">IBCAS-2021</strain>
        <tissue evidence="2">Leaf</tissue>
    </source>
</reference>
<organism evidence="2 3">
    <name type="scientific">Aristolochia fimbriata</name>
    <name type="common">White veined hardy Dutchman's pipe vine</name>
    <dbReference type="NCBI Taxonomy" id="158543"/>
    <lineage>
        <taxon>Eukaryota</taxon>
        <taxon>Viridiplantae</taxon>
        <taxon>Streptophyta</taxon>
        <taxon>Embryophyta</taxon>
        <taxon>Tracheophyta</taxon>
        <taxon>Spermatophyta</taxon>
        <taxon>Magnoliopsida</taxon>
        <taxon>Magnoliidae</taxon>
        <taxon>Piperales</taxon>
        <taxon>Aristolochiaceae</taxon>
        <taxon>Aristolochia</taxon>
    </lineage>
</organism>
<keyword evidence="3" id="KW-1185">Reference proteome</keyword>
<evidence type="ECO:0000256" key="1">
    <source>
        <dbReference type="SAM" id="MobiDB-lite"/>
    </source>
</evidence>
<evidence type="ECO:0000313" key="3">
    <source>
        <dbReference type="Proteomes" id="UP000825729"/>
    </source>
</evidence>
<dbReference type="Proteomes" id="UP000825729">
    <property type="component" value="Unassembled WGS sequence"/>
</dbReference>
<dbReference type="EMBL" id="JAINDJ010000005">
    <property type="protein sequence ID" value="KAG9447112.1"/>
    <property type="molecule type" value="Genomic_DNA"/>
</dbReference>
<comment type="caution">
    <text evidence="2">The sequence shown here is derived from an EMBL/GenBank/DDBJ whole genome shotgun (WGS) entry which is preliminary data.</text>
</comment>
<name>A0AAV7EE60_ARIFI</name>
<dbReference type="AlphaFoldDB" id="A0AAV7EE60"/>
<sequence>MWFSSLRCPSRFSRQVPIEVAQIVAPKPAPVSMPHHPPRPASRFRAQSSRPAPLPPLSRPAGTPRVGQSPRLGRLPILEFISATATHEVPS</sequence>
<protein>
    <submittedName>
        <fullName evidence="2">Uncharacterized protein</fullName>
    </submittedName>
</protein>
<gene>
    <name evidence="2" type="ORF">H6P81_013240</name>
</gene>
<feature type="region of interest" description="Disordered" evidence="1">
    <location>
        <begin position="27"/>
        <end position="71"/>
    </location>
</feature>
<proteinExistence type="predicted"/>